<gene>
    <name evidence="8" type="ORF">DFP79_3154</name>
</gene>
<dbReference type="PANTHER" id="PTHR43124">
    <property type="entry name" value="PURINE EFFLUX PUMP PBUE"/>
    <property type="match status" value="1"/>
</dbReference>
<keyword evidence="4 6" id="KW-1133">Transmembrane helix</keyword>
<dbReference type="InterPro" id="IPR011701">
    <property type="entry name" value="MFS"/>
</dbReference>
<feature type="transmembrane region" description="Helical" evidence="6">
    <location>
        <begin position="12"/>
        <end position="31"/>
    </location>
</feature>
<dbReference type="GO" id="GO:0022857">
    <property type="term" value="F:transmembrane transporter activity"/>
    <property type="evidence" value="ECO:0007669"/>
    <property type="project" value="InterPro"/>
</dbReference>
<sequence length="390" mass="41727">MLKHIFAQSVVSYFLFAFIAMVGTSYINFLPSVVSALAGGIGFSDTQAGEIVAANGYGALLGSIGAIFLVRKVEWKPAMYLCLLLLAGMDMGSVWIADFQLMMAWRFIAGLFGGLCMGIAFSVLARLNSPDRAFGTLLFIQFSLGAVVIALLPSLQAGMNDYAVFYVMALLALISLVFMFVVPNLNSQQKSEQAVAPLSDNKQHRWLLMLAIMLYNCAASGIWAYAELIGLNAGMQHYNVTTYLASTSLLGLLGAILPIITANQFGRLFWIIGGGLLSLVSCLILIPAELSDTMYISAMALLFFSWTAVVSYMLAVTAELDCSGQLATIASVVSLAGSASGPMVAANFLTEGDFSPMLWASAGIFLSSILLLIKPVSNQEMVRKLSVVAQ</sequence>
<keyword evidence="9" id="KW-1185">Reference proteome</keyword>
<dbReference type="EMBL" id="SNXC01000015">
    <property type="protein sequence ID" value="TDO95798.1"/>
    <property type="molecule type" value="Genomic_DNA"/>
</dbReference>
<dbReference type="Pfam" id="PF07690">
    <property type="entry name" value="MFS_1"/>
    <property type="match status" value="1"/>
</dbReference>
<keyword evidence="5 6" id="KW-0472">Membrane</keyword>
<evidence type="ECO:0000256" key="6">
    <source>
        <dbReference type="SAM" id="Phobius"/>
    </source>
</evidence>
<comment type="subcellular location">
    <subcellularLocation>
        <location evidence="1">Cell membrane</location>
        <topology evidence="1">Multi-pass membrane protein</topology>
    </subcellularLocation>
</comment>
<feature type="transmembrane region" description="Helical" evidence="6">
    <location>
        <begin position="163"/>
        <end position="185"/>
    </location>
</feature>
<dbReference type="OrthoDB" id="7628497at2"/>
<dbReference type="InterPro" id="IPR050189">
    <property type="entry name" value="MFS_Efflux_Transporters"/>
</dbReference>
<feature type="transmembrane region" description="Helical" evidence="6">
    <location>
        <begin position="294"/>
        <end position="314"/>
    </location>
</feature>
<evidence type="ECO:0000256" key="1">
    <source>
        <dbReference type="ARBA" id="ARBA00004651"/>
    </source>
</evidence>
<feature type="transmembrane region" description="Helical" evidence="6">
    <location>
        <begin position="103"/>
        <end position="125"/>
    </location>
</feature>
<dbReference type="PROSITE" id="PS50850">
    <property type="entry name" value="MFS"/>
    <property type="match status" value="1"/>
</dbReference>
<dbReference type="AlphaFoldDB" id="A0A4R6M3D5"/>
<comment type="caution">
    <text evidence="8">The sequence shown here is derived from an EMBL/GenBank/DDBJ whole genome shotgun (WGS) entry which is preliminary data.</text>
</comment>
<dbReference type="PANTHER" id="PTHR43124:SF10">
    <property type="entry name" value="PURINE EFFLUX PUMP PBUE"/>
    <property type="match status" value="1"/>
</dbReference>
<dbReference type="InterPro" id="IPR020846">
    <property type="entry name" value="MFS_dom"/>
</dbReference>
<feature type="transmembrane region" description="Helical" evidence="6">
    <location>
        <begin position="206"/>
        <end position="226"/>
    </location>
</feature>
<dbReference type="GO" id="GO:0005886">
    <property type="term" value="C:plasma membrane"/>
    <property type="evidence" value="ECO:0007669"/>
    <property type="project" value="UniProtKB-SubCell"/>
</dbReference>
<evidence type="ECO:0000313" key="8">
    <source>
        <dbReference type="EMBL" id="TDO95798.1"/>
    </source>
</evidence>
<accession>A0A4R6M3D5</accession>
<keyword evidence="2" id="KW-1003">Cell membrane</keyword>
<name>A0A4R6M3D5_9GAMM</name>
<evidence type="ECO:0000259" key="7">
    <source>
        <dbReference type="PROSITE" id="PS50850"/>
    </source>
</evidence>
<protein>
    <submittedName>
        <fullName evidence="8">Putative MFS family arabinose efflux permease</fullName>
    </submittedName>
</protein>
<feature type="transmembrane region" description="Helical" evidence="6">
    <location>
        <begin position="77"/>
        <end position="97"/>
    </location>
</feature>
<reference evidence="8 9" key="1">
    <citation type="submission" date="2019-03" db="EMBL/GenBank/DDBJ databases">
        <title>Genomic Encyclopedia of Type Strains, Phase III (KMG-III): the genomes of soil and plant-associated and newly described type strains.</title>
        <authorList>
            <person name="Whitman W."/>
        </authorList>
    </citation>
    <scope>NUCLEOTIDE SEQUENCE [LARGE SCALE GENOMIC DNA]</scope>
    <source>
        <strain evidence="8 9">CECT 7378</strain>
    </source>
</reference>
<evidence type="ECO:0000256" key="5">
    <source>
        <dbReference type="ARBA" id="ARBA00023136"/>
    </source>
</evidence>
<evidence type="ECO:0000256" key="2">
    <source>
        <dbReference type="ARBA" id="ARBA00022475"/>
    </source>
</evidence>
<dbReference type="SUPFAM" id="SSF103473">
    <property type="entry name" value="MFS general substrate transporter"/>
    <property type="match status" value="1"/>
</dbReference>
<evidence type="ECO:0000313" key="9">
    <source>
        <dbReference type="Proteomes" id="UP000294656"/>
    </source>
</evidence>
<dbReference type="InterPro" id="IPR036259">
    <property type="entry name" value="MFS_trans_sf"/>
</dbReference>
<feature type="domain" description="Major facilitator superfamily (MFS) profile" evidence="7">
    <location>
        <begin position="9"/>
        <end position="380"/>
    </location>
</feature>
<organism evidence="8 9">
    <name type="scientific">Marinomonas balearica</name>
    <dbReference type="NCBI Taxonomy" id="491947"/>
    <lineage>
        <taxon>Bacteria</taxon>
        <taxon>Pseudomonadati</taxon>
        <taxon>Pseudomonadota</taxon>
        <taxon>Gammaproteobacteria</taxon>
        <taxon>Oceanospirillales</taxon>
        <taxon>Oceanospirillaceae</taxon>
        <taxon>Marinomonas</taxon>
    </lineage>
</organism>
<dbReference type="Proteomes" id="UP000294656">
    <property type="component" value="Unassembled WGS sequence"/>
</dbReference>
<keyword evidence="3 6" id="KW-0812">Transmembrane</keyword>
<feature type="transmembrane region" description="Helical" evidence="6">
    <location>
        <begin position="326"/>
        <end position="348"/>
    </location>
</feature>
<feature type="transmembrane region" description="Helical" evidence="6">
    <location>
        <begin position="268"/>
        <end position="288"/>
    </location>
</feature>
<feature type="transmembrane region" description="Helical" evidence="6">
    <location>
        <begin position="137"/>
        <end position="157"/>
    </location>
</feature>
<dbReference type="RefSeq" id="WP_133504869.1">
    <property type="nucleotide sequence ID" value="NZ_SNXC01000015.1"/>
</dbReference>
<feature type="transmembrane region" description="Helical" evidence="6">
    <location>
        <begin position="354"/>
        <end position="373"/>
    </location>
</feature>
<feature type="transmembrane region" description="Helical" evidence="6">
    <location>
        <begin position="238"/>
        <end position="261"/>
    </location>
</feature>
<dbReference type="Gene3D" id="1.20.1250.20">
    <property type="entry name" value="MFS general substrate transporter like domains"/>
    <property type="match status" value="2"/>
</dbReference>
<feature type="transmembrane region" description="Helical" evidence="6">
    <location>
        <begin position="51"/>
        <end position="70"/>
    </location>
</feature>
<evidence type="ECO:0000256" key="3">
    <source>
        <dbReference type="ARBA" id="ARBA00022692"/>
    </source>
</evidence>
<evidence type="ECO:0000256" key="4">
    <source>
        <dbReference type="ARBA" id="ARBA00022989"/>
    </source>
</evidence>
<proteinExistence type="predicted"/>